<accession>C2G3E7</accession>
<evidence type="ECO:0008006" key="3">
    <source>
        <dbReference type="Google" id="ProtNLM"/>
    </source>
</evidence>
<comment type="caution">
    <text evidence="1">The sequence shown here is derived from an EMBL/GenBank/DDBJ whole genome shotgun (WGS) entry which is preliminary data.</text>
</comment>
<organism evidence="1 2">
    <name type="scientific">Sphingobacterium spiritivorum ATCC 33300</name>
    <dbReference type="NCBI Taxonomy" id="525372"/>
    <lineage>
        <taxon>Bacteria</taxon>
        <taxon>Pseudomonadati</taxon>
        <taxon>Bacteroidota</taxon>
        <taxon>Sphingobacteriia</taxon>
        <taxon>Sphingobacteriales</taxon>
        <taxon>Sphingobacteriaceae</taxon>
        <taxon>Sphingobacterium</taxon>
    </lineage>
</organism>
<sequence>MKSNSELRHILKAYTDDILIPSDFHDKLAPAITGLSQLLFDSVEINSHDESLREHHTTESGNAIGPLWAALCSREVLRTQRFLKGLYQAINTCLKERQTPVHILYAGTGPFATLAIPVMSQFLPEEIQFTLLEINPISFEKMQNCIAQFGFESYVRAYHCCDASTWKTEDRQVDILISETMHNGLYREPQVSIMLNLLSQLPSDCICIPQQICVDLVARENLSKTGETISSLMSFDRTYIDQVLQKSSSSVWQFANTAVQIPENPKLRFYLDTTIQVYEDQYLRLNDCSLNILRKFNVPEVYRGQKIKNSISGKSASLFPDQRGLIKSF</sequence>
<dbReference type="AlphaFoldDB" id="C2G3E7"/>
<dbReference type="SUPFAM" id="SSF53335">
    <property type="entry name" value="S-adenosyl-L-methionine-dependent methyltransferases"/>
    <property type="match status" value="1"/>
</dbReference>
<dbReference type="HOGENOM" id="CLU_049591_0_0_10"/>
<proteinExistence type="predicted"/>
<protein>
    <recommendedName>
        <fullName evidence="3">PRMT5 arginine-N-methyltransferase domain-containing protein</fullName>
    </recommendedName>
</protein>
<dbReference type="RefSeq" id="WP_003003419.1">
    <property type="nucleotide sequence ID" value="NZ_GG668630.1"/>
</dbReference>
<name>C2G3E7_SPHSI</name>
<gene>
    <name evidence="1" type="ORF">HMPREF0765_4103</name>
</gene>
<evidence type="ECO:0000313" key="2">
    <source>
        <dbReference type="Proteomes" id="UP000006241"/>
    </source>
</evidence>
<dbReference type="EMBL" id="ACHB01000092">
    <property type="protein sequence ID" value="EEI90152.1"/>
    <property type="molecule type" value="Genomic_DNA"/>
</dbReference>
<reference evidence="1 2" key="1">
    <citation type="submission" date="2009-01" db="EMBL/GenBank/DDBJ databases">
        <authorList>
            <person name="Qin X."/>
            <person name="Bachman B."/>
            <person name="Battles P."/>
            <person name="Bell A."/>
            <person name="Bess C."/>
            <person name="Bickham C."/>
            <person name="Chaboub L."/>
            <person name="Chen D."/>
            <person name="Coyle M."/>
            <person name="Deiros D.R."/>
            <person name="Dinh H."/>
            <person name="Forbes L."/>
            <person name="Fowler G."/>
            <person name="Francisco L."/>
            <person name="Fu Q."/>
            <person name="Gubbala S."/>
            <person name="Hale W."/>
            <person name="Han Y."/>
            <person name="Hemphill L."/>
            <person name="Highlander S.K."/>
            <person name="Hirani K."/>
            <person name="Hogues M."/>
            <person name="Jackson L."/>
            <person name="Jakkamsetti A."/>
            <person name="Javaid M."/>
            <person name="Jiang H."/>
            <person name="Korchina V."/>
            <person name="Kovar C."/>
            <person name="Lara F."/>
            <person name="Lee S."/>
            <person name="Mata R."/>
            <person name="Mathew T."/>
            <person name="Moen C."/>
            <person name="Morales K."/>
            <person name="Munidasa M."/>
            <person name="Nazareth L."/>
            <person name="Ngo R."/>
            <person name="Nguyen L."/>
            <person name="Okwuonu G."/>
            <person name="Ongeri F."/>
            <person name="Patil S."/>
            <person name="Petrosino J."/>
            <person name="Pham C."/>
            <person name="Pham P."/>
            <person name="Pu L.-L."/>
            <person name="Puazo M."/>
            <person name="Raj R."/>
            <person name="Reid J."/>
            <person name="Rouhana J."/>
            <person name="Saada N."/>
            <person name="Shang Y."/>
            <person name="Simmons D."/>
            <person name="Thornton R."/>
            <person name="Warren J."/>
            <person name="Weissenberger G."/>
            <person name="Zhang J."/>
            <person name="Zhang L."/>
            <person name="Zhou C."/>
            <person name="Zhu D."/>
            <person name="Muzny D."/>
            <person name="Worley K."/>
            <person name="Gibbs R."/>
        </authorList>
    </citation>
    <scope>NUCLEOTIDE SEQUENCE [LARGE SCALE GENOMIC DNA]</scope>
    <source>
        <strain evidence="1 2">ATCC 33300</strain>
    </source>
</reference>
<dbReference type="InterPro" id="IPR029063">
    <property type="entry name" value="SAM-dependent_MTases_sf"/>
</dbReference>
<evidence type="ECO:0000313" key="1">
    <source>
        <dbReference type="EMBL" id="EEI90152.1"/>
    </source>
</evidence>
<dbReference type="Proteomes" id="UP000006241">
    <property type="component" value="Unassembled WGS sequence"/>
</dbReference>
<dbReference type="Gene3D" id="3.40.50.150">
    <property type="entry name" value="Vaccinia Virus protein VP39"/>
    <property type="match status" value="1"/>
</dbReference>